<keyword evidence="2" id="KW-1185">Reference proteome</keyword>
<proteinExistence type="predicted"/>
<name>A0ACC2CXD9_DIPCM</name>
<dbReference type="EMBL" id="CM055099">
    <property type="protein sequence ID" value="KAJ7546649.1"/>
    <property type="molecule type" value="Genomic_DNA"/>
</dbReference>
<accession>A0ACC2CXD9</accession>
<comment type="caution">
    <text evidence="1">The sequence shown here is derived from an EMBL/GenBank/DDBJ whole genome shotgun (WGS) entry which is preliminary data.</text>
</comment>
<gene>
    <name evidence="1" type="ORF">O6H91_08G049000</name>
</gene>
<sequence length="350" mass="39758">MEELSFEMYDAGVQALCDRGVKKIPDKYVKPVHDRPSAGNIVLSRHIPIIDMSKVDGDERPTVIQELRRACEEWGIFQVINHDFPESSMQSMMEMAHQFFELPAEKKMQFYRSDPSSGTRYGISYNADKEAILDWRDFLIQPCHPLSDDLVSTWPDIPPSYREIAKKYSMNIRTLALRLLAMLSESLGLYGEYLAGVLKEHEQKMLINHYPPCPQPDLTLGVSGHTDPNIITVLQQDDVGGLQVLRDGLWIAVDPIPNAFVIHMGDQMQIISNGKYPCVEHRAVVNSARTRYSIASFYGPSPDAIICPAPQLIDQDHPPQYLQVMYGDYLRAFWAKGPNKKAYIQSVLMQ</sequence>
<evidence type="ECO:0000313" key="1">
    <source>
        <dbReference type="EMBL" id="KAJ7546649.1"/>
    </source>
</evidence>
<reference evidence="2" key="1">
    <citation type="journal article" date="2024" name="Proc. Natl. Acad. Sci. U.S.A.">
        <title>Extraordinary preservation of gene collinearity over three hundred million years revealed in homosporous lycophytes.</title>
        <authorList>
            <person name="Li C."/>
            <person name="Wickell D."/>
            <person name="Kuo L.Y."/>
            <person name="Chen X."/>
            <person name="Nie B."/>
            <person name="Liao X."/>
            <person name="Peng D."/>
            <person name="Ji J."/>
            <person name="Jenkins J."/>
            <person name="Williams M."/>
            <person name="Shu S."/>
            <person name="Plott C."/>
            <person name="Barry K."/>
            <person name="Rajasekar S."/>
            <person name="Grimwood J."/>
            <person name="Han X."/>
            <person name="Sun S."/>
            <person name="Hou Z."/>
            <person name="He W."/>
            <person name="Dai G."/>
            <person name="Sun C."/>
            <person name="Schmutz J."/>
            <person name="Leebens-Mack J.H."/>
            <person name="Li F.W."/>
            <person name="Wang L."/>
        </authorList>
    </citation>
    <scope>NUCLEOTIDE SEQUENCE [LARGE SCALE GENOMIC DNA]</scope>
    <source>
        <strain evidence="2">cv. PW_Plant_1</strain>
    </source>
</reference>
<protein>
    <submittedName>
        <fullName evidence="1">Uncharacterized protein</fullName>
    </submittedName>
</protein>
<dbReference type="Proteomes" id="UP001162992">
    <property type="component" value="Chromosome 8"/>
</dbReference>
<organism evidence="1 2">
    <name type="scientific">Diphasiastrum complanatum</name>
    <name type="common">Issler's clubmoss</name>
    <name type="synonym">Lycopodium complanatum</name>
    <dbReference type="NCBI Taxonomy" id="34168"/>
    <lineage>
        <taxon>Eukaryota</taxon>
        <taxon>Viridiplantae</taxon>
        <taxon>Streptophyta</taxon>
        <taxon>Embryophyta</taxon>
        <taxon>Tracheophyta</taxon>
        <taxon>Lycopodiopsida</taxon>
        <taxon>Lycopodiales</taxon>
        <taxon>Lycopodiaceae</taxon>
        <taxon>Lycopodioideae</taxon>
        <taxon>Diphasiastrum</taxon>
    </lineage>
</organism>
<evidence type="ECO:0000313" key="2">
    <source>
        <dbReference type="Proteomes" id="UP001162992"/>
    </source>
</evidence>